<sequence length="124" mass="14037">MKSVDRDQRTYAIIGAAMEVHRELGPGFLEAVYQAAMEMELTLRDIPFRSQPQVAVQYKGRDLDKVYQPDLICFGEIIVELKALSNLSGTEEAQMINYLKATGMKVGLLINFGGPSLKYRRFVY</sequence>
<organism evidence="1 2">
    <name type="scientific">Desulfoglaeba alkanexedens ALDC</name>
    <dbReference type="NCBI Taxonomy" id="980445"/>
    <lineage>
        <taxon>Bacteria</taxon>
        <taxon>Pseudomonadati</taxon>
        <taxon>Thermodesulfobacteriota</taxon>
        <taxon>Syntrophobacteria</taxon>
        <taxon>Syntrophobacterales</taxon>
        <taxon>Syntrophobacteraceae</taxon>
        <taxon>Desulfoglaeba</taxon>
    </lineage>
</organism>
<reference evidence="1 2" key="1">
    <citation type="submission" date="2019-05" db="EMBL/GenBank/DDBJ databases">
        <title>The Complete Genome Sequence of the n-alkane-degrading Desulfoglaeba alkanexedens ALDC reveals multiple alkylsuccinate synthase gene clusters.</title>
        <authorList>
            <person name="Callaghan A.V."/>
            <person name="Davidova I.A."/>
            <person name="Duncan K.E."/>
            <person name="Morris B."/>
            <person name="McInerney M.J."/>
        </authorList>
    </citation>
    <scope>NUCLEOTIDE SEQUENCE [LARGE SCALE GENOMIC DNA]</scope>
    <source>
        <strain evidence="1 2">ALDC</strain>
    </source>
</reference>
<gene>
    <name evidence="1" type="ORF">FDQ92_00680</name>
</gene>
<dbReference type="Proteomes" id="UP000298602">
    <property type="component" value="Chromosome"/>
</dbReference>
<dbReference type="KEGG" id="dax:FDQ92_00680"/>
<dbReference type="OrthoDB" id="9798792at2"/>
<protein>
    <submittedName>
        <fullName evidence="1">GxxExxY protein</fullName>
    </submittedName>
</protein>
<dbReference type="InterPro" id="IPR026350">
    <property type="entry name" value="GxxExxY"/>
</dbReference>
<name>A0A4P8L286_9BACT</name>
<reference evidence="1 2" key="2">
    <citation type="submission" date="2019-05" db="EMBL/GenBank/DDBJ databases">
        <authorList>
            <person name="Suflita J.M."/>
            <person name="Marks C.R."/>
        </authorList>
    </citation>
    <scope>NUCLEOTIDE SEQUENCE [LARGE SCALE GENOMIC DNA]</scope>
    <source>
        <strain evidence="1 2">ALDC</strain>
    </source>
</reference>
<dbReference type="NCBIfam" id="TIGR04256">
    <property type="entry name" value="GxxExxY"/>
    <property type="match status" value="1"/>
</dbReference>
<evidence type="ECO:0000313" key="2">
    <source>
        <dbReference type="Proteomes" id="UP000298602"/>
    </source>
</evidence>
<accession>A0A4P8L286</accession>
<dbReference type="Pfam" id="PF13366">
    <property type="entry name" value="PDDEXK_3"/>
    <property type="match status" value="1"/>
</dbReference>
<keyword evidence="2" id="KW-1185">Reference proteome</keyword>
<evidence type="ECO:0000313" key="1">
    <source>
        <dbReference type="EMBL" id="QCQ20842.1"/>
    </source>
</evidence>
<dbReference type="AlphaFoldDB" id="A0A4P8L286"/>
<proteinExistence type="predicted"/>
<dbReference type="EMBL" id="CP040098">
    <property type="protein sequence ID" value="QCQ20842.1"/>
    <property type="molecule type" value="Genomic_DNA"/>
</dbReference>